<dbReference type="AlphaFoldDB" id="A0A937X8B3"/>
<reference evidence="1" key="1">
    <citation type="submission" date="2019-03" db="EMBL/GenBank/DDBJ databases">
        <title>Lake Tanganyika Metagenome-Assembled Genomes (MAGs).</title>
        <authorList>
            <person name="Tran P."/>
        </authorList>
    </citation>
    <scope>NUCLEOTIDE SEQUENCE</scope>
    <source>
        <strain evidence="1">M_DeepCast_400m_m2_100</strain>
    </source>
</reference>
<dbReference type="Proteomes" id="UP000748308">
    <property type="component" value="Unassembled WGS sequence"/>
</dbReference>
<accession>A0A937X8B3</accession>
<comment type="caution">
    <text evidence="1">The sequence shown here is derived from an EMBL/GenBank/DDBJ whole genome shotgun (WGS) entry which is preliminary data.</text>
</comment>
<dbReference type="PROSITE" id="PS51257">
    <property type="entry name" value="PROKAR_LIPOPROTEIN"/>
    <property type="match status" value="1"/>
</dbReference>
<gene>
    <name evidence="1" type="ORF">FJY75_04200</name>
</gene>
<dbReference type="EMBL" id="VGIY01000068">
    <property type="protein sequence ID" value="MBM3317035.1"/>
    <property type="molecule type" value="Genomic_DNA"/>
</dbReference>
<proteinExistence type="predicted"/>
<name>A0A937X8B3_UNCEI</name>
<sequence length="172" mass="17851">MKRWIGLLVLVGLVAVLGCNDDKKSTTPDGDDNGNYDGTITATITGDLELDFSCSTAYGIAEAGQGGAAGLMQIQGIVMQGADEYMIDIQVYRDPATGTYDLAFPPVDGVGSVAKNDTGNFSESGSVTFTQVGSGKLAGTFEFVAFRVIGVGEMVTTTVADGTFDVPVIQID</sequence>
<organism evidence="1 2">
    <name type="scientific">Eiseniibacteriota bacterium</name>
    <dbReference type="NCBI Taxonomy" id="2212470"/>
    <lineage>
        <taxon>Bacteria</taxon>
        <taxon>Candidatus Eiseniibacteriota</taxon>
    </lineage>
</organism>
<evidence type="ECO:0000313" key="2">
    <source>
        <dbReference type="Proteomes" id="UP000748308"/>
    </source>
</evidence>
<protein>
    <submittedName>
        <fullName evidence="1">Uncharacterized protein</fullName>
    </submittedName>
</protein>
<evidence type="ECO:0000313" key="1">
    <source>
        <dbReference type="EMBL" id="MBM3317035.1"/>
    </source>
</evidence>